<dbReference type="EMBL" id="CP011312">
    <property type="protein sequence ID" value="AKE42126.1"/>
    <property type="molecule type" value="Genomic_DNA"/>
</dbReference>
<dbReference type="PANTHER" id="PTHR48098:SF1">
    <property type="entry name" value="DIACYLGLYCEROL ACYLTRANSFERASE_MYCOLYLTRANSFERASE AG85A"/>
    <property type="match status" value="1"/>
</dbReference>
<dbReference type="STRING" id="35755.UL82_09945"/>
<protein>
    <submittedName>
        <fullName evidence="1">Putative esterase</fullName>
    </submittedName>
    <submittedName>
        <fullName evidence="2">Trehalose corynomycolyl transferase C</fullName>
        <ecNumber evidence="2">2.3.1.-</ecNumber>
    </submittedName>
</protein>
<evidence type="ECO:0000313" key="1">
    <source>
        <dbReference type="EMBL" id="AKE42126.1"/>
    </source>
</evidence>
<dbReference type="EMBL" id="LR134377">
    <property type="protein sequence ID" value="VEH05929.1"/>
    <property type="molecule type" value="Genomic_DNA"/>
</dbReference>
<proteinExistence type="predicted"/>
<accession>A0A0F6TEK1</accession>
<organism evidence="1 3">
    <name type="scientific">Corynebacterium kutscheri</name>
    <dbReference type="NCBI Taxonomy" id="35755"/>
    <lineage>
        <taxon>Bacteria</taxon>
        <taxon>Bacillati</taxon>
        <taxon>Actinomycetota</taxon>
        <taxon>Actinomycetes</taxon>
        <taxon>Mycobacteriales</taxon>
        <taxon>Corynebacteriaceae</taxon>
        <taxon>Corynebacterium</taxon>
    </lineage>
</organism>
<dbReference type="Pfam" id="PF00756">
    <property type="entry name" value="Esterase"/>
    <property type="match status" value="1"/>
</dbReference>
<dbReference type="SUPFAM" id="SSF53474">
    <property type="entry name" value="alpha/beta-Hydrolases"/>
    <property type="match status" value="1"/>
</dbReference>
<dbReference type="Proteomes" id="UP000033457">
    <property type="component" value="Chromosome"/>
</dbReference>
<reference evidence="1 3" key="1">
    <citation type="journal article" date="2015" name="Genome Announc.">
        <title>Complete Genome Sequence of Corynebacterium kutscheri DSM 20755, a Corynebacterial Type Strain with Remarkably Low G+C Content of Chromosomal DNA.</title>
        <authorList>
            <person name="Ruckert C."/>
            <person name="Albersmeier A."/>
            <person name="Winkler A."/>
            <person name="Tauch A."/>
        </authorList>
    </citation>
    <scope>NUCLEOTIDE SEQUENCE [LARGE SCALE GENOMIC DNA]</scope>
    <source>
        <strain evidence="1 3">DSM 20755</strain>
    </source>
</reference>
<dbReference type="RefSeq" id="WP_046440711.1">
    <property type="nucleotide sequence ID" value="NZ_CP011312.1"/>
</dbReference>
<dbReference type="GO" id="GO:0016747">
    <property type="term" value="F:acyltransferase activity, transferring groups other than amino-acyl groups"/>
    <property type="evidence" value="ECO:0007669"/>
    <property type="project" value="TreeGrafter"/>
</dbReference>
<evidence type="ECO:0000313" key="2">
    <source>
        <dbReference type="EMBL" id="VEH05929.1"/>
    </source>
</evidence>
<dbReference type="Proteomes" id="UP000271380">
    <property type="component" value="Chromosome"/>
</dbReference>
<reference evidence="2 4" key="2">
    <citation type="submission" date="2018-12" db="EMBL/GenBank/DDBJ databases">
        <authorList>
            <consortium name="Pathogen Informatics"/>
        </authorList>
    </citation>
    <scope>NUCLEOTIDE SEQUENCE [LARGE SCALE GENOMIC DNA]</scope>
    <source>
        <strain evidence="2 4">NCTC949</strain>
    </source>
</reference>
<evidence type="ECO:0000313" key="4">
    <source>
        <dbReference type="Proteomes" id="UP000271380"/>
    </source>
</evidence>
<dbReference type="EC" id="2.3.1.-" evidence="2"/>
<dbReference type="PANTHER" id="PTHR48098">
    <property type="entry name" value="ENTEROCHELIN ESTERASE-RELATED"/>
    <property type="match status" value="1"/>
</dbReference>
<dbReference type="AlphaFoldDB" id="A0A0F6TEK1"/>
<dbReference type="InterPro" id="IPR000801">
    <property type="entry name" value="Esterase-like"/>
</dbReference>
<dbReference type="Pfam" id="PF08310">
    <property type="entry name" value="LGFP"/>
    <property type="match status" value="4"/>
</dbReference>
<keyword evidence="2" id="KW-0808">Transferase</keyword>
<gene>
    <name evidence="1" type="primary">csp1</name>
    <name evidence="2" type="synonym">cmtC</name>
    <name evidence="2" type="ORF">NCTC949_00863</name>
    <name evidence="1" type="ORF">UL82_09945</name>
</gene>
<evidence type="ECO:0000313" key="3">
    <source>
        <dbReference type="Proteomes" id="UP000033457"/>
    </source>
</evidence>
<sequence>MRDTAPRSKKRGSLWLAAAAVPTAIALGAVVIPATSTAQGSSGSSILSGMTDYLDNEAIQRSPVRTEYPTIAGLPAGVSLNRVEWLSDRRIALFINSAAMPGEPIQVQMLLARDWHSSPQRNFPAVWALDGLRAIDKESGWTINTNIEQQFADKNVNVILPIGGESSFYADWQRPDNGKNYKWETFLIDELIPVLRNGYRTNDDRAIFGLSMGGTAAINLAEHHPSLFKFVGSFSGYLDTTSIGMPQAIAAAQSDAGGYNANAMWGDFGSQSWIDHDPKLGIEALKNMSVYVSAGSGRDDYGEANSVARGAANAAGIGLEVLSRMTTQTFVNSARNAGVEVKSVFRPSGVHDWPYWQYELSQAWPDMANALGLSREDRGADCSVGGAIASAPGIDKLSSCTTNEYDMNGGRAQDFQGGRAYWSHATGAYGLYGRIGARYSEMGSANSWLGFPTSTEIPLAKGGFFVSFQNGNIYWTPATGAIAVPADILHAWGDLKWENGDLGYPIAEAKEINGGLVQQFQNGYVVRTADKKNFWVRGEIAKKYGSVDTANSRLGYPTSNEIIIDGGAFQQFEHGNVYWSAKTGAHIIYYGAIFDAWGEKSWERGEYGWPTTDQSVIPAGGETIDFEHGKISQLNGHIVEEKK</sequence>
<keyword evidence="3" id="KW-1185">Reference proteome</keyword>
<dbReference type="HOGENOM" id="CLU_026624_3_3_11"/>
<dbReference type="InterPro" id="IPR013207">
    <property type="entry name" value="LGFP"/>
</dbReference>
<keyword evidence="2" id="KW-0012">Acyltransferase</keyword>
<name>A0A0F6TEK1_9CORY</name>
<dbReference type="InterPro" id="IPR050583">
    <property type="entry name" value="Mycobacterial_A85_antigen"/>
</dbReference>
<dbReference type="OrthoDB" id="4527292at2"/>
<dbReference type="InterPro" id="IPR029058">
    <property type="entry name" value="AB_hydrolase_fold"/>
</dbReference>
<dbReference type="KEGG" id="cku:UL82_09945"/>
<dbReference type="Gene3D" id="3.40.50.1820">
    <property type="entry name" value="alpha/beta hydrolase"/>
    <property type="match status" value="1"/>
</dbReference>